<sequence length="103" mass="11034">GGLPKMPKPTAGPVPAFWLSLSTPSEATQSSKRRCCLIRGTGMGNAVLVILVPAPAEPLEGSSCPNHPHQYLWPGHRRNPCRCSPAHQTQNEFMPGGCRTTGF</sequence>
<dbReference type="Ensembl" id="ENSAPLT00020013519.1">
    <property type="protein sequence ID" value="ENSAPLP00020012560.1"/>
    <property type="gene ID" value="ENSAPLG00020009207.1"/>
</dbReference>
<evidence type="ECO:0000313" key="1">
    <source>
        <dbReference type="Ensembl" id="ENSAPLP00020012560.1"/>
    </source>
</evidence>
<reference evidence="1" key="1">
    <citation type="submission" date="2019-08" db="EMBL/GenBank/DDBJ databases">
        <title>Three high-quality genomes provides insights into domestication of ducks.</title>
        <authorList>
            <person name="Hou Z.C."/>
            <person name="Zhu F."/>
            <person name="Yin Z.T."/>
            <person name="Zhang F."/>
        </authorList>
    </citation>
    <scope>NUCLEOTIDE SEQUENCE [LARGE SCALE GENOMIC DNA]</scope>
</reference>
<proteinExistence type="predicted"/>
<accession>A0A8B9SX11</accession>
<reference evidence="1" key="3">
    <citation type="submission" date="2025-09" db="UniProtKB">
        <authorList>
            <consortium name="Ensembl"/>
        </authorList>
    </citation>
    <scope>IDENTIFICATION</scope>
</reference>
<reference evidence="1" key="2">
    <citation type="submission" date="2025-08" db="UniProtKB">
        <authorList>
            <consortium name="Ensembl"/>
        </authorList>
    </citation>
    <scope>IDENTIFICATION</scope>
</reference>
<evidence type="ECO:0000313" key="2">
    <source>
        <dbReference type="Proteomes" id="UP000694400"/>
    </source>
</evidence>
<protein>
    <submittedName>
        <fullName evidence="1">Uncharacterized protein</fullName>
    </submittedName>
</protein>
<dbReference type="Proteomes" id="UP000694400">
    <property type="component" value="Chromosome 21"/>
</dbReference>
<dbReference type="AlphaFoldDB" id="A0A8B9SX11"/>
<name>A0A8B9SX11_ANAPL</name>
<organism evidence="1 2">
    <name type="scientific">Anas platyrhynchos</name>
    <name type="common">Mallard</name>
    <name type="synonym">Anas boschas</name>
    <dbReference type="NCBI Taxonomy" id="8839"/>
    <lineage>
        <taxon>Eukaryota</taxon>
        <taxon>Metazoa</taxon>
        <taxon>Chordata</taxon>
        <taxon>Craniata</taxon>
        <taxon>Vertebrata</taxon>
        <taxon>Euteleostomi</taxon>
        <taxon>Archelosauria</taxon>
        <taxon>Archosauria</taxon>
        <taxon>Dinosauria</taxon>
        <taxon>Saurischia</taxon>
        <taxon>Theropoda</taxon>
        <taxon>Coelurosauria</taxon>
        <taxon>Aves</taxon>
        <taxon>Neognathae</taxon>
        <taxon>Galloanserae</taxon>
        <taxon>Anseriformes</taxon>
        <taxon>Anatidae</taxon>
        <taxon>Anatinae</taxon>
        <taxon>Anas</taxon>
    </lineage>
</organism>